<dbReference type="AlphaFoldDB" id="A0A183IKS5"/>
<sequence>MVKGEMTEFKVYGQPMMNLGIYQHSDPLAIRKPSIQIEFRKQEGIAALRKTTFCNTACVGRTERNSKH</sequence>
<accession>A0A183IKS5</accession>
<protein>
    <submittedName>
        <fullName evidence="3">GTP_EFTU_D3 domain-containing protein</fullName>
    </submittedName>
</protein>
<dbReference type="Proteomes" id="UP000270296">
    <property type="component" value="Unassembled WGS sequence"/>
</dbReference>
<gene>
    <name evidence="1" type="ORF">SBAD_LOCUS4221</name>
</gene>
<dbReference type="EMBL" id="UZAM01008195">
    <property type="protein sequence ID" value="VDP03723.1"/>
    <property type="molecule type" value="Genomic_DNA"/>
</dbReference>
<keyword evidence="2" id="KW-1185">Reference proteome</keyword>
<organism evidence="3">
    <name type="scientific">Soboliphyme baturini</name>
    <dbReference type="NCBI Taxonomy" id="241478"/>
    <lineage>
        <taxon>Eukaryota</taxon>
        <taxon>Metazoa</taxon>
        <taxon>Ecdysozoa</taxon>
        <taxon>Nematoda</taxon>
        <taxon>Enoplea</taxon>
        <taxon>Dorylaimia</taxon>
        <taxon>Dioctophymatida</taxon>
        <taxon>Dioctophymatoidea</taxon>
        <taxon>Soboliphymatidae</taxon>
        <taxon>Soboliphyme</taxon>
    </lineage>
</organism>
<evidence type="ECO:0000313" key="3">
    <source>
        <dbReference type="WBParaSite" id="SBAD_0000440501-mRNA-1"/>
    </source>
</evidence>
<evidence type="ECO:0000313" key="2">
    <source>
        <dbReference type="Proteomes" id="UP000270296"/>
    </source>
</evidence>
<dbReference type="WBParaSite" id="SBAD_0000440501-mRNA-1">
    <property type="protein sequence ID" value="SBAD_0000440501-mRNA-1"/>
    <property type="gene ID" value="SBAD_0000440501"/>
</dbReference>
<reference evidence="1 2" key="2">
    <citation type="submission" date="2018-11" db="EMBL/GenBank/DDBJ databases">
        <authorList>
            <consortium name="Pathogen Informatics"/>
        </authorList>
    </citation>
    <scope>NUCLEOTIDE SEQUENCE [LARGE SCALE GENOMIC DNA]</scope>
</reference>
<evidence type="ECO:0000313" key="1">
    <source>
        <dbReference type="EMBL" id="VDP03723.1"/>
    </source>
</evidence>
<proteinExistence type="predicted"/>
<name>A0A183IKS5_9BILA</name>
<reference evidence="3" key="1">
    <citation type="submission" date="2016-06" db="UniProtKB">
        <authorList>
            <consortium name="WormBaseParasite"/>
        </authorList>
    </citation>
    <scope>IDENTIFICATION</scope>
</reference>